<accession>A0A3B4ABF6</accession>
<proteinExistence type="predicted"/>
<dbReference type="GO" id="GO:0030198">
    <property type="term" value="P:extracellular matrix organization"/>
    <property type="evidence" value="ECO:0007669"/>
    <property type="project" value="TreeGrafter"/>
</dbReference>
<reference evidence="1" key="1">
    <citation type="submission" date="2025-08" db="UniProtKB">
        <authorList>
            <consortium name="Ensembl"/>
        </authorList>
    </citation>
    <scope>IDENTIFICATION</scope>
</reference>
<dbReference type="Proteomes" id="UP000261520">
    <property type="component" value="Unplaced"/>
</dbReference>
<dbReference type="AlphaFoldDB" id="A0A3B4ABF6"/>
<dbReference type="PANTHER" id="PTHR24023:SF918">
    <property type="entry name" value="COLLAGEN ALPHA-1(IX) CHAIN"/>
    <property type="match status" value="1"/>
</dbReference>
<evidence type="ECO:0000313" key="1">
    <source>
        <dbReference type="Ensembl" id="ENSPMGP00000014035.1"/>
    </source>
</evidence>
<dbReference type="GO" id="GO:0005594">
    <property type="term" value="C:collagen type IX trimer"/>
    <property type="evidence" value="ECO:0007669"/>
    <property type="project" value="TreeGrafter"/>
</dbReference>
<dbReference type="GO" id="GO:0030020">
    <property type="term" value="F:extracellular matrix structural constituent conferring tensile strength"/>
    <property type="evidence" value="ECO:0007669"/>
    <property type="project" value="TreeGrafter"/>
</dbReference>
<dbReference type="GO" id="GO:0005615">
    <property type="term" value="C:extracellular space"/>
    <property type="evidence" value="ECO:0007669"/>
    <property type="project" value="TreeGrafter"/>
</dbReference>
<organism evidence="1 2">
    <name type="scientific">Periophthalmus magnuspinnatus</name>
    <dbReference type="NCBI Taxonomy" id="409849"/>
    <lineage>
        <taxon>Eukaryota</taxon>
        <taxon>Metazoa</taxon>
        <taxon>Chordata</taxon>
        <taxon>Craniata</taxon>
        <taxon>Vertebrata</taxon>
        <taxon>Euteleostomi</taxon>
        <taxon>Actinopterygii</taxon>
        <taxon>Neopterygii</taxon>
        <taxon>Teleostei</taxon>
        <taxon>Neoteleostei</taxon>
        <taxon>Acanthomorphata</taxon>
        <taxon>Gobiaria</taxon>
        <taxon>Gobiiformes</taxon>
        <taxon>Gobioidei</taxon>
        <taxon>Gobiidae</taxon>
        <taxon>Oxudercinae</taxon>
        <taxon>Periophthalmus</taxon>
    </lineage>
</organism>
<protein>
    <submittedName>
        <fullName evidence="1">Uncharacterized protein</fullName>
    </submittedName>
</protein>
<evidence type="ECO:0000313" key="2">
    <source>
        <dbReference type="Proteomes" id="UP000261520"/>
    </source>
</evidence>
<dbReference type="PANTHER" id="PTHR24023">
    <property type="entry name" value="COLLAGEN ALPHA"/>
    <property type="match status" value="1"/>
</dbReference>
<keyword evidence="2" id="KW-1185">Reference proteome</keyword>
<dbReference type="InterPro" id="IPR008160">
    <property type="entry name" value="Collagen"/>
</dbReference>
<reference evidence="1" key="2">
    <citation type="submission" date="2025-09" db="UniProtKB">
        <authorList>
            <consortium name="Ensembl"/>
        </authorList>
    </citation>
    <scope>IDENTIFICATION</scope>
</reference>
<dbReference type="Pfam" id="PF01391">
    <property type="entry name" value="Collagen"/>
    <property type="match status" value="1"/>
</dbReference>
<dbReference type="Ensembl" id="ENSPMGT00000014976.1">
    <property type="protein sequence ID" value="ENSPMGP00000014035.1"/>
    <property type="gene ID" value="ENSPMGG00000011497.1"/>
</dbReference>
<sequence>MEEWTLIACDWRVHDNPAYFDICNNVYFLCSCCVQQGVQLLNQPQLSLFEIMLVLLNNSYSECAKGLIGNTGIRGTPGFDGIDGKRGLRGDGGDTGVKGDQGLMGLPGIVGLKGERGPAGPKGNTGIPGKLINIITLIFYIIYFTKSSKDTNYLLQVARDLRVIKGLPHYQSDVYSGSQAKLTIYYIASNFQFSFFSFCLVSDKVNQKASCCWCSKNSMLGF</sequence>
<dbReference type="InterPro" id="IPR050149">
    <property type="entry name" value="Collagen_superfamily"/>
</dbReference>
<dbReference type="STRING" id="409849.ENSPMGP00000014035"/>
<name>A0A3B4ABF6_9GOBI</name>